<dbReference type="InterPro" id="IPR012353">
    <property type="entry name" value="UCP015244"/>
</dbReference>
<organism evidence="4 5">
    <name type="scientific">Candidatus Woesebacteria bacterium GW2011_GWA2_40_7b</name>
    <dbReference type="NCBI Taxonomy" id="1618563"/>
    <lineage>
        <taxon>Bacteria</taxon>
        <taxon>Candidatus Woeseibacteriota</taxon>
    </lineage>
</organism>
<name>A0A0G0W6I9_9BACT</name>
<dbReference type="Proteomes" id="UP000034562">
    <property type="component" value="Unassembled WGS sequence"/>
</dbReference>
<keyword evidence="1" id="KW-0862">Zinc</keyword>
<dbReference type="InterPro" id="IPR032589">
    <property type="entry name" value="DUF4910"/>
</dbReference>
<dbReference type="InterPro" id="IPR032610">
    <property type="entry name" value="DUF2172"/>
</dbReference>
<evidence type="ECO:0000259" key="2">
    <source>
        <dbReference type="Pfam" id="PF09940"/>
    </source>
</evidence>
<dbReference type="Pfam" id="PF09940">
    <property type="entry name" value="DUF2172"/>
    <property type="match status" value="1"/>
</dbReference>
<comment type="cofactor">
    <cofactor evidence="1">
        <name>Zn(2+)</name>
        <dbReference type="ChEBI" id="CHEBI:29105"/>
    </cofactor>
    <text evidence="1">Binds 1 zinc ion per subunit.</text>
</comment>
<comment type="caution">
    <text evidence="4">The sequence shown here is derived from an EMBL/GenBank/DDBJ whole genome shotgun (WGS) entry which is preliminary data.</text>
</comment>
<keyword evidence="4" id="KW-0645">Protease</keyword>
<dbReference type="Gene3D" id="3.40.630.10">
    <property type="entry name" value="Zn peptidases"/>
    <property type="match status" value="1"/>
</dbReference>
<protein>
    <submittedName>
        <fullName evidence="4">Aminopeptidase domain-containing protein</fullName>
    </submittedName>
</protein>
<evidence type="ECO:0000256" key="1">
    <source>
        <dbReference type="PIRSR" id="PIRSR015244-50"/>
    </source>
</evidence>
<feature type="domain" description="DUF2172" evidence="2">
    <location>
        <begin position="52"/>
        <end position="146"/>
    </location>
</feature>
<evidence type="ECO:0000259" key="3">
    <source>
        <dbReference type="Pfam" id="PF16254"/>
    </source>
</evidence>
<sequence length="412" mass="47794">MLKIIKRLYPFNRALVSAGEDKAMNIISEYLPLKFIKIASGTKCFTWKIPDKWEVSAATLIDEVTGRLVADYKNNPLHLFVGSLPFEGVVTFAELDKHLRHKCFFSKNKNAIPYVFPYYNLDWGFCLSENQYKKLNRKHRYKVSIKVAYKKGYLTIGESVIKGKTKKEILVIAHVDHPYQANDNLSAVAVAIKVAQEIKSKKINHTIRFLFLPETIGSIAYVARRIKNLKNIKAVLVIDILGNKNRILVQKTFDGKHPLNYACESSCRNLKLKHEILEFRELTGSDELIFNDPKINIPAVMITTWPYEEYHTHLDNPSIISKEALENGRRLILKIIRNFDRDFVPRREWVGPLMRGKIGWFLDKRPEDWQLELFGYMIDGKRSVVEIAQELKMDVELALNFAEDLKKRKLLK</sequence>
<evidence type="ECO:0000313" key="5">
    <source>
        <dbReference type="Proteomes" id="UP000034562"/>
    </source>
</evidence>
<feature type="binding site" evidence="1">
    <location>
        <position position="177"/>
    </location>
    <ligand>
        <name>Zn(2+)</name>
        <dbReference type="ChEBI" id="CHEBI:29105"/>
    </ligand>
</feature>
<keyword evidence="1" id="KW-0479">Metal-binding</keyword>
<dbReference type="Gene3D" id="3.50.30.90">
    <property type="match status" value="1"/>
</dbReference>
<evidence type="ECO:0000313" key="4">
    <source>
        <dbReference type="EMBL" id="KKR70867.1"/>
    </source>
</evidence>
<keyword evidence="4" id="KW-0031">Aminopeptidase</keyword>
<dbReference type="SUPFAM" id="SSF53187">
    <property type="entry name" value="Zn-dependent exopeptidases"/>
    <property type="match status" value="1"/>
</dbReference>
<dbReference type="PIRSF" id="PIRSF015244">
    <property type="entry name" value="UCP015244"/>
    <property type="match status" value="1"/>
</dbReference>
<accession>A0A0G0W6I9</accession>
<dbReference type="EMBL" id="LBZK01000015">
    <property type="protein sequence ID" value="KKR70867.1"/>
    <property type="molecule type" value="Genomic_DNA"/>
</dbReference>
<reference evidence="4 5" key="1">
    <citation type="journal article" date="2015" name="Nature">
        <title>rRNA introns, odd ribosomes, and small enigmatic genomes across a large radiation of phyla.</title>
        <authorList>
            <person name="Brown C.T."/>
            <person name="Hug L.A."/>
            <person name="Thomas B.C."/>
            <person name="Sharon I."/>
            <person name="Castelle C.J."/>
            <person name="Singh A."/>
            <person name="Wilkins M.J."/>
            <person name="Williams K.H."/>
            <person name="Banfield J.F."/>
        </authorList>
    </citation>
    <scope>NUCLEOTIDE SEQUENCE [LARGE SCALE GENOMIC DNA]</scope>
</reference>
<dbReference type="Pfam" id="PF16254">
    <property type="entry name" value="DUF4910"/>
    <property type="match status" value="1"/>
</dbReference>
<feature type="binding site" evidence="1">
    <location>
        <position position="183"/>
    </location>
    <ligand>
        <name>Zn(2+)</name>
        <dbReference type="ChEBI" id="CHEBI:29105"/>
    </ligand>
</feature>
<gene>
    <name evidence="4" type="ORF">UU12_C0015G0003</name>
</gene>
<dbReference type="GO" id="GO:0004177">
    <property type="term" value="F:aminopeptidase activity"/>
    <property type="evidence" value="ECO:0007669"/>
    <property type="project" value="UniProtKB-KW"/>
</dbReference>
<keyword evidence="4" id="KW-0378">Hydrolase</keyword>
<feature type="binding site" evidence="1">
    <location>
        <position position="311"/>
    </location>
    <ligand>
        <name>Zn(2+)</name>
        <dbReference type="ChEBI" id="CHEBI:29105"/>
    </ligand>
</feature>
<dbReference type="AlphaFoldDB" id="A0A0G0W6I9"/>
<dbReference type="STRING" id="1618563.UU12_C0015G0003"/>
<dbReference type="GO" id="GO:0046872">
    <property type="term" value="F:metal ion binding"/>
    <property type="evidence" value="ECO:0007669"/>
    <property type="project" value="UniProtKB-KW"/>
</dbReference>
<proteinExistence type="predicted"/>
<feature type="domain" description="DUF4910" evidence="3">
    <location>
        <begin position="3"/>
        <end position="341"/>
    </location>
</feature>